<evidence type="ECO:0000313" key="3">
    <source>
        <dbReference type="EMBL" id="RSH79323.1"/>
    </source>
</evidence>
<name>A0A427XKJ8_9TREE</name>
<organism evidence="3 4">
    <name type="scientific">Apiotrichum porosum</name>
    <dbReference type="NCBI Taxonomy" id="105984"/>
    <lineage>
        <taxon>Eukaryota</taxon>
        <taxon>Fungi</taxon>
        <taxon>Dikarya</taxon>
        <taxon>Basidiomycota</taxon>
        <taxon>Agaricomycotina</taxon>
        <taxon>Tremellomycetes</taxon>
        <taxon>Trichosporonales</taxon>
        <taxon>Trichosporonaceae</taxon>
        <taxon>Apiotrichum</taxon>
    </lineage>
</organism>
<dbReference type="Proteomes" id="UP000279236">
    <property type="component" value="Unassembled WGS sequence"/>
</dbReference>
<feature type="transmembrane region" description="Helical" evidence="2">
    <location>
        <begin position="60"/>
        <end position="82"/>
    </location>
</feature>
<keyword evidence="4" id="KW-1185">Reference proteome</keyword>
<feature type="transmembrane region" description="Helical" evidence="2">
    <location>
        <begin position="118"/>
        <end position="140"/>
    </location>
</feature>
<evidence type="ECO:0000256" key="1">
    <source>
        <dbReference type="SAM" id="MobiDB-lite"/>
    </source>
</evidence>
<feature type="transmembrane region" description="Helical" evidence="2">
    <location>
        <begin position="146"/>
        <end position="166"/>
    </location>
</feature>
<dbReference type="RefSeq" id="XP_028474470.1">
    <property type="nucleotide sequence ID" value="XM_028617163.1"/>
</dbReference>
<evidence type="ECO:0000313" key="4">
    <source>
        <dbReference type="Proteomes" id="UP000279236"/>
    </source>
</evidence>
<reference evidence="3 4" key="1">
    <citation type="submission" date="2018-11" db="EMBL/GenBank/DDBJ databases">
        <title>Genome sequence of Apiotrichum porosum DSM 27194.</title>
        <authorList>
            <person name="Aliyu H."/>
            <person name="Gorte O."/>
            <person name="Ochsenreither K."/>
        </authorList>
    </citation>
    <scope>NUCLEOTIDE SEQUENCE [LARGE SCALE GENOMIC DNA]</scope>
    <source>
        <strain evidence="3 4">DSM 27194</strain>
    </source>
</reference>
<accession>A0A427XKJ8</accession>
<feature type="transmembrane region" description="Helical" evidence="2">
    <location>
        <begin position="88"/>
        <end position="111"/>
    </location>
</feature>
<sequence>MTSPATCVTPSSSFSFSQPRPTLLDTSPANERPRTMWTRLAERIDGAMVVSAPWLERHCLGVYVVTATAGWLAAGALWMAAYCGFVHQLWAAPAGNMALVGALGAKGLLVLAAERRKAIVYALTAVLGWTAGPYGLYLAIRDESLILPGAACLLLQLGYLSVRGLVKLSISPSASIRLPDVEQPAPSDKGVEVTVQREYEQDPLQFWTRMAQ</sequence>
<dbReference type="AlphaFoldDB" id="A0A427XKJ8"/>
<feature type="region of interest" description="Disordered" evidence="1">
    <location>
        <begin position="1"/>
        <end position="30"/>
    </location>
</feature>
<evidence type="ECO:0008006" key="5">
    <source>
        <dbReference type="Google" id="ProtNLM"/>
    </source>
</evidence>
<feature type="compositionally biased region" description="Polar residues" evidence="1">
    <location>
        <begin position="1"/>
        <end position="10"/>
    </location>
</feature>
<keyword evidence="2" id="KW-1133">Transmembrane helix</keyword>
<comment type="caution">
    <text evidence="3">The sequence shown here is derived from an EMBL/GenBank/DDBJ whole genome shotgun (WGS) entry which is preliminary data.</text>
</comment>
<keyword evidence="2" id="KW-0812">Transmembrane</keyword>
<dbReference type="GeneID" id="39585907"/>
<protein>
    <recommendedName>
        <fullName evidence="5">Transmembrane protein</fullName>
    </recommendedName>
</protein>
<keyword evidence="2" id="KW-0472">Membrane</keyword>
<gene>
    <name evidence="3" type="ORF">EHS24_001364</name>
</gene>
<proteinExistence type="predicted"/>
<evidence type="ECO:0000256" key="2">
    <source>
        <dbReference type="SAM" id="Phobius"/>
    </source>
</evidence>
<dbReference type="EMBL" id="RSCE01000010">
    <property type="protein sequence ID" value="RSH79323.1"/>
    <property type="molecule type" value="Genomic_DNA"/>
</dbReference>
<feature type="compositionally biased region" description="Polar residues" evidence="1">
    <location>
        <begin position="18"/>
        <end position="29"/>
    </location>
</feature>